<dbReference type="EMBL" id="JAVDSB010000007">
    <property type="protein sequence ID" value="MDR6552789.1"/>
    <property type="molecule type" value="Genomic_DNA"/>
</dbReference>
<keyword evidence="3" id="KW-1185">Reference proteome</keyword>
<dbReference type="Proteomes" id="UP001267290">
    <property type="component" value="Unassembled WGS sequence"/>
</dbReference>
<accession>A0ABU1NZ66</accession>
<proteinExistence type="predicted"/>
<evidence type="ECO:0000256" key="1">
    <source>
        <dbReference type="SAM" id="Phobius"/>
    </source>
</evidence>
<reference evidence="2 3" key="1">
    <citation type="submission" date="2023-07" db="EMBL/GenBank/DDBJ databases">
        <title>Sorghum-associated microbial communities from plants grown in Nebraska, USA.</title>
        <authorList>
            <person name="Schachtman D."/>
        </authorList>
    </citation>
    <scope>NUCLEOTIDE SEQUENCE [LARGE SCALE GENOMIC DNA]</scope>
    <source>
        <strain evidence="2 3">CC258</strain>
    </source>
</reference>
<name>A0ABU1NZ66_9BACL</name>
<organism evidence="2 3">
    <name type="scientific">Paenibacillus qinlingensis</name>
    <dbReference type="NCBI Taxonomy" id="1837343"/>
    <lineage>
        <taxon>Bacteria</taxon>
        <taxon>Bacillati</taxon>
        <taxon>Bacillota</taxon>
        <taxon>Bacilli</taxon>
        <taxon>Bacillales</taxon>
        <taxon>Paenibacillaceae</taxon>
        <taxon>Paenibacillus</taxon>
    </lineage>
</organism>
<sequence length="173" mass="18851">MFKNRALVSGIGIGIIVGAILLQVMLLRPSSPSQSGSGISMEEMDPQKLKVEASKYYQVHEKNIKLYTQVELDDTVQKKLKEEADKLAAAKPQVQPSASQAPVSSKVILYVQPNLDATAVAELMIRSGIITDRKAFIAELNKQGGNSKIQVGFHEFVGNLDMQALVTNLITVQ</sequence>
<keyword evidence="1" id="KW-0472">Membrane</keyword>
<evidence type="ECO:0000313" key="2">
    <source>
        <dbReference type="EMBL" id="MDR6552789.1"/>
    </source>
</evidence>
<protein>
    <submittedName>
        <fullName evidence="2">Gas vesicle protein</fullName>
    </submittedName>
</protein>
<evidence type="ECO:0000313" key="3">
    <source>
        <dbReference type="Proteomes" id="UP001267290"/>
    </source>
</evidence>
<keyword evidence="1" id="KW-0812">Transmembrane</keyword>
<feature type="transmembrane region" description="Helical" evidence="1">
    <location>
        <begin position="6"/>
        <end position="27"/>
    </location>
</feature>
<keyword evidence="1" id="KW-1133">Transmembrane helix</keyword>
<dbReference type="RefSeq" id="WP_310500294.1">
    <property type="nucleotide sequence ID" value="NZ_JAVDSB010000007.1"/>
</dbReference>
<gene>
    <name evidence="2" type="ORF">J2736_003996</name>
</gene>
<comment type="caution">
    <text evidence="2">The sequence shown here is derived from an EMBL/GenBank/DDBJ whole genome shotgun (WGS) entry which is preliminary data.</text>
</comment>